<reference evidence="1 2" key="1">
    <citation type="submission" date="2019-08" db="EMBL/GenBank/DDBJ databases">
        <title>Archangium and Cystobacter genomes.</title>
        <authorList>
            <person name="Chen I.-C.K."/>
            <person name="Wielgoss S."/>
        </authorList>
    </citation>
    <scope>NUCLEOTIDE SEQUENCE [LARGE SCALE GENOMIC DNA]</scope>
    <source>
        <strain evidence="1 2">Cbm 6</strain>
    </source>
</reference>
<dbReference type="Proteomes" id="UP001611383">
    <property type="component" value="Chromosome"/>
</dbReference>
<organism evidence="1 2">
    <name type="scientific">Archangium minus</name>
    <dbReference type="NCBI Taxonomy" id="83450"/>
    <lineage>
        <taxon>Bacteria</taxon>
        <taxon>Pseudomonadati</taxon>
        <taxon>Myxococcota</taxon>
        <taxon>Myxococcia</taxon>
        <taxon>Myxococcales</taxon>
        <taxon>Cystobacterineae</taxon>
        <taxon>Archangiaceae</taxon>
        <taxon>Archangium</taxon>
    </lineage>
</organism>
<evidence type="ECO:0000313" key="2">
    <source>
        <dbReference type="Proteomes" id="UP001611383"/>
    </source>
</evidence>
<sequence length="213" mass="24434">MQEFLLGFDARELWLDVGRQWDASRRGLYLLREDARKPLATDARVWPSLFGEGLPESERERLGLRDASRPEWTGPNAPLWDDLERMRSDLSALGAVRKQPHALIAVSWLWDGRPEEGAWQGVPYREQTVPSVREEGWRFLGFDVADGGFISGLTNCGYTETEAPSLRAQWARHLNEHHLLGDLEQALEFRDASDERVPEHAPFFVFGLWLIQP</sequence>
<proteinExistence type="predicted"/>
<keyword evidence="2" id="KW-1185">Reference proteome</keyword>
<protein>
    <submittedName>
        <fullName evidence="1">Uncharacterized protein</fullName>
    </submittedName>
</protein>
<evidence type="ECO:0000313" key="1">
    <source>
        <dbReference type="EMBL" id="WNG46792.1"/>
    </source>
</evidence>
<accession>A0ABY9WVQ6</accession>
<dbReference type="EMBL" id="CP043494">
    <property type="protein sequence ID" value="WNG46792.1"/>
    <property type="molecule type" value="Genomic_DNA"/>
</dbReference>
<gene>
    <name evidence="1" type="ORF">F0U60_23725</name>
</gene>
<name>A0ABY9WVQ6_9BACT</name>
<dbReference type="RefSeq" id="WP_395823533.1">
    <property type="nucleotide sequence ID" value="NZ_CP043494.1"/>
</dbReference>